<gene>
    <name evidence="4" type="ORF">MM415A00846_0020</name>
    <name evidence="3" type="ORF">MM415B00619_0032</name>
</gene>
<dbReference type="InterPro" id="IPR052380">
    <property type="entry name" value="Viral_DNA_packaging_terminase"/>
</dbReference>
<name>A0A6M3KDE1_9ZZZZ</name>
<feature type="domain" description="Phage terminase large subunit N-terminal" evidence="1">
    <location>
        <begin position="15"/>
        <end position="201"/>
    </location>
</feature>
<dbReference type="Pfam" id="PF17288">
    <property type="entry name" value="Terminase_3C"/>
    <property type="match status" value="1"/>
</dbReference>
<protein>
    <submittedName>
        <fullName evidence="4">Putative terminase</fullName>
    </submittedName>
</protein>
<dbReference type="PANTHER" id="PTHR39184:SF1">
    <property type="entry name" value="PBSX PHAGE TERMINASE LARGE SUBUNIT"/>
    <property type="match status" value="1"/>
</dbReference>
<evidence type="ECO:0000259" key="1">
    <source>
        <dbReference type="Pfam" id="PF04466"/>
    </source>
</evidence>
<organism evidence="4">
    <name type="scientific">viral metagenome</name>
    <dbReference type="NCBI Taxonomy" id="1070528"/>
    <lineage>
        <taxon>unclassified sequences</taxon>
        <taxon>metagenomes</taxon>
        <taxon>organismal metagenomes</taxon>
    </lineage>
</organism>
<dbReference type="Pfam" id="PF04466">
    <property type="entry name" value="Terminase_3"/>
    <property type="match status" value="1"/>
</dbReference>
<dbReference type="InterPro" id="IPR027417">
    <property type="entry name" value="P-loop_NTPase"/>
</dbReference>
<accession>A0A6M3KDE1</accession>
<evidence type="ECO:0000313" key="4">
    <source>
        <dbReference type="EMBL" id="QJA79641.1"/>
    </source>
</evidence>
<dbReference type="PANTHER" id="PTHR39184">
    <property type="match status" value="1"/>
</dbReference>
<dbReference type="EMBL" id="MT142389">
    <property type="protein sequence ID" value="QJA79641.1"/>
    <property type="molecule type" value="Genomic_DNA"/>
</dbReference>
<dbReference type="Gene3D" id="3.40.50.300">
    <property type="entry name" value="P-loop containing nucleotide triphosphate hydrolases"/>
    <property type="match status" value="1"/>
</dbReference>
<dbReference type="InterPro" id="IPR035412">
    <property type="entry name" value="Terminase_L_N"/>
</dbReference>
<reference evidence="4" key="1">
    <citation type="submission" date="2020-03" db="EMBL/GenBank/DDBJ databases">
        <title>The deep terrestrial virosphere.</title>
        <authorList>
            <person name="Holmfeldt K."/>
            <person name="Nilsson E."/>
            <person name="Simone D."/>
            <person name="Lopez-Fernandez M."/>
            <person name="Wu X."/>
            <person name="de Brujin I."/>
            <person name="Lundin D."/>
            <person name="Andersson A."/>
            <person name="Bertilsson S."/>
            <person name="Dopson M."/>
        </authorList>
    </citation>
    <scope>NUCLEOTIDE SEQUENCE</scope>
    <source>
        <strain evidence="4">MM415A00846</strain>
        <strain evidence="3">MM415B00619</strain>
    </source>
</reference>
<dbReference type="EMBL" id="MT141499">
    <property type="protein sequence ID" value="QJA63553.1"/>
    <property type="molecule type" value="Genomic_DNA"/>
</dbReference>
<dbReference type="Gene3D" id="3.30.420.280">
    <property type="match status" value="1"/>
</dbReference>
<sequence length="393" mass="45572">MIKTTATDKIFKLNKRVRAVGGGTGASKTISILLWLVQRCQHPNYAGELMSVVSESFPHLKRGAIRDFQNIMEEHGYWKEASYNRTDCIYTFPTGSKLEFFSADQPGKVRGPRRDILFINEANNVNYEIYTQLEVRTKKLIWLDWNPVSEFWFYEYVKGNKDCDFITLTYKDNEALDKGIVTAIESRMHNKNWWKIYGLGELGDAEGRVYRDWQQIDNVPHEARLERRGLDFGYTNDPSALVDIYYYNGSYILDERLYQKGMSNKQIADYVTNLEYPSVMVVADSAEPKSIDEIRTYGVNVMPVIKGKDSVAQGIQFVQDQRISVTKRSTNLLKEYRNYLYEVDKDGKTTNVPSPIFNHTMDAVRYGFDALRKTDTSELELPDDVKMFKQGYY</sequence>
<proteinExistence type="predicted"/>
<evidence type="ECO:0000259" key="2">
    <source>
        <dbReference type="Pfam" id="PF17288"/>
    </source>
</evidence>
<dbReference type="InterPro" id="IPR035413">
    <property type="entry name" value="Terminase_L_C"/>
</dbReference>
<evidence type="ECO:0000313" key="3">
    <source>
        <dbReference type="EMBL" id="QJA63553.1"/>
    </source>
</evidence>
<feature type="domain" description="Phage terminase large subunit C-terminal" evidence="2">
    <location>
        <begin position="231"/>
        <end position="369"/>
    </location>
</feature>
<dbReference type="AlphaFoldDB" id="A0A6M3KDE1"/>